<keyword evidence="4" id="KW-0378">Hydrolase</keyword>
<dbReference type="PANTHER" id="PTHR13683:SF809">
    <property type="entry name" value="PEPTIDASE A1 DOMAIN-CONTAINING PROTEIN"/>
    <property type="match status" value="1"/>
</dbReference>
<feature type="domain" description="Peptidase A1" evidence="3">
    <location>
        <begin position="21"/>
        <end position="304"/>
    </location>
</feature>
<evidence type="ECO:0000313" key="5">
    <source>
        <dbReference type="Proteomes" id="UP000516437"/>
    </source>
</evidence>
<evidence type="ECO:0000259" key="3">
    <source>
        <dbReference type="PROSITE" id="PS51767"/>
    </source>
</evidence>
<feature type="chain" id="PRO_5025391203" evidence="2">
    <location>
        <begin position="22"/>
        <end position="304"/>
    </location>
</feature>
<dbReference type="PANTHER" id="PTHR13683">
    <property type="entry name" value="ASPARTYL PROTEASES"/>
    <property type="match status" value="1"/>
</dbReference>
<dbReference type="InterPro" id="IPR021109">
    <property type="entry name" value="Peptidase_aspartic_dom_sf"/>
</dbReference>
<dbReference type="InterPro" id="IPR001461">
    <property type="entry name" value="Aspartic_peptidase_A1"/>
</dbReference>
<dbReference type="Pfam" id="PF14543">
    <property type="entry name" value="TAXi_N"/>
    <property type="match status" value="1"/>
</dbReference>
<keyword evidence="5" id="KW-1185">Reference proteome</keyword>
<dbReference type="Proteomes" id="UP000516437">
    <property type="component" value="Chromosome 2"/>
</dbReference>
<proteinExistence type="inferred from homology"/>
<name>A0A6A1W8P0_9ROSI</name>
<comment type="caution">
    <text evidence="4">The sequence shown here is derived from an EMBL/GenBank/DDBJ whole genome shotgun (WGS) entry which is preliminary data.</text>
</comment>
<reference evidence="4 5" key="1">
    <citation type="journal article" date="2019" name="Plant Biotechnol. J.">
        <title>The red bayberry genome and genetic basis of sex determination.</title>
        <authorList>
            <person name="Jia H.M."/>
            <person name="Jia H.J."/>
            <person name="Cai Q.L."/>
            <person name="Wang Y."/>
            <person name="Zhao H.B."/>
            <person name="Yang W.F."/>
            <person name="Wang G.Y."/>
            <person name="Li Y.H."/>
            <person name="Zhan D.L."/>
            <person name="Shen Y.T."/>
            <person name="Niu Q.F."/>
            <person name="Chang L."/>
            <person name="Qiu J."/>
            <person name="Zhao L."/>
            <person name="Xie H.B."/>
            <person name="Fu W.Y."/>
            <person name="Jin J."/>
            <person name="Li X.W."/>
            <person name="Jiao Y."/>
            <person name="Zhou C.C."/>
            <person name="Tu T."/>
            <person name="Chai C.Y."/>
            <person name="Gao J.L."/>
            <person name="Fan L.J."/>
            <person name="van de Weg E."/>
            <person name="Wang J.Y."/>
            <person name="Gao Z.S."/>
        </authorList>
    </citation>
    <scope>NUCLEOTIDE SEQUENCE [LARGE SCALE GENOMIC DNA]</scope>
    <source>
        <tissue evidence="4">Leaves</tissue>
    </source>
</reference>
<evidence type="ECO:0000256" key="2">
    <source>
        <dbReference type="SAM" id="SignalP"/>
    </source>
</evidence>
<dbReference type="EMBL" id="RXIC02000020">
    <property type="protein sequence ID" value="KAB1221619.1"/>
    <property type="molecule type" value="Genomic_DNA"/>
</dbReference>
<keyword evidence="4" id="KW-0645">Protease</keyword>
<feature type="signal peptide" evidence="2">
    <location>
        <begin position="1"/>
        <end position="21"/>
    </location>
</feature>
<comment type="similarity">
    <text evidence="1">Belongs to the peptidase A1 family.</text>
</comment>
<sequence>MEAIWFLVFCLVSATAPNSLAQLLPGLGTPVKYYSLFLDTGSSFSWLQCKPCARYCHPQVDPLFDPFNSQTYKSLACTTSQCAALTGATHIKPYCASSSNACVYTSKSGDNSSSVGFLRQDSLTLSMYEVLPDFIYGCGQNNKGLFGFSAGIMGLARAKLSMTAQLSSKYGYAFTYCLPTPDHGKGFLSIGNSSMGAFSAYKFTNMLRDTVNPSLYFLSDESREQPFCANSQCRHRSKAWRVMPGLPKYLSAVPDCYCWKSSTTAFKIAYDIYRSKIDFAAGGCGLALMTDFAKPGRLACSAQF</sequence>
<evidence type="ECO:0000313" key="4">
    <source>
        <dbReference type="EMBL" id="KAB1221619.1"/>
    </source>
</evidence>
<dbReference type="OrthoDB" id="2747330at2759"/>
<evidence type="ECO:0000256" key="1">
    <source>
        <dbReference type="ARBA" id="ARBA00007447"/>
    </source>
</evidence>
<dbReference type="Gene3D" id="2.40.70.10">
    <property type="entry name" value="Acid Proteases"/>
    <property type="match status" value="1"/>
</dbReference>
<dbReference type="GO" id="GO:0004190">
    <property type="term" value="F:aspartic-type endopeptidase activity"/>
    <property type="evidence" value="ECO:0007669"/>
    <property type="project" value="InterPro"/>
</dbReference>
<organism evidence="4 5">
    <name type="scientific">Morella rubra</name>
    <name type="common">Chinese bayberry</name>
    <dbReference type="NCBI Taxonomy" id="262757"/>
    <lineage>
        <taxon>Eukaryota</taxon>
        <taxon>Viridiplantae</taxon>
        <taxon>Streptophyta</taxon>
        <taxon>Embryophyta</taxon>
        <taxon>Tracheophyta</taxon>
        <taxon>Spermatophyta</taxon>
        <taxon>Magnoliopsida</taxon>
        <taxon>eudicotyledons</taxon>
        <taxon>Gunneridae</taxon>
        <taxon>Pentapetalae</taxon>
        <taxon>rosids</taxon>
        <taxon>fabids</taxon>
        <taxon>Fagales</taxon>
        <taxon>Myricaceae</taxon>
        <taxon>Morella</taxon>
    </lineage>
</organism>
<keyword evidence="2" id="KW-0732">Signal</keyword>
<dbReference type="SUPFAM" id="SSF50630">
    <property type="entry name" value="Acid proteases"/>
    <property type="match status" value="1"/>
</dbReference>
<gene>
    <name evidence="4" type="ORF">CJ030_MR2G024072</name>
</gene>
<dbReference type="InterPro" id="IPR032861">
    <property type="entry name" value="TAXi_N"/>
</dbReference>
<dbReference type="FunFam" id="2.40.70.10:FF:000031">
    <property type="entry name" value="Aspartyl protease AED1"/>
    <property type="match status" value="1"/>
</dbReference>
<accession>A0A6A1W8P0</accession>
<dbReference type="AlphaFoldDB" id="A0A6A1W8P0"/>
<dbReference type="InterPro" id="IPR033121">
    <property type="entry name" value="PEPTIDASE_A1"/>
</dbReference>
<dbReference type="PROSITE" id="PS51767">
    <property type="entry name" value="PEPTIDASE_A1"/>
    <property type="match status" value="1"/>
</dbReference>
<dbReference type="GO" id="GO:0006508">
    <property type="term" value="P:proteolysis"/>
    <property type="evidence" value="ECO:0007669"/>
    <property type="project" value="UniProtKB-KW"/>
</dbReference>
<protein>
    <submittedName>
        <fullName evidence="4">Protein ASPARTIC PROTEASE IN GUARD CELL 1</fullName>
    </submittedName>
</protein>